<comment type="subcellular location">
    <subcellularLocation>
        <location evidence="1">Cytoplasm</location>
    </subcellularLocation>
</comment>
<evidence type="ECO:0000256" key="3">
    <source>
        <dbReference type="ARBA" id="ARBA00019010"/>
    </source>
</evidence>
<keyword evidence="7" id="KW-0547">Nucleotide-binding</keyword>
<evidence type="ECO:0000256" key="2">
    <source>
        <dbReference type="ARBA" id="ARBA00007599"/>
    </source>
</evidence>
<evidence type="ECO:0000256" key="1">
    <source>
        <dbReference type="ARBA" id="ARBA00004496"/>
    </source>
</evidence>
<evidence type="ECO:0000256" key="10">
    <source>
        <dbReference type="ARBA" id="ARBA00032441"/>
    </source>
</evidence>
<gene>
    <name evidence="11" type="primary">tsaE</name>
    <name evidence="11" type="ORF">GF339_19475</name>
</gene>
<dbReference type="PANTHER" id="PTHR33540:SF2">
    <property type="entry name" value="TRNA THREONYLCARBAMOYLADENOSINE BIOSYNTHESIS PROTEIN TSAE"/>
    <property type="match status" value="1"/>
</dbReference>
<dbReference type="InterPro" id="IPR027417">
    <property type="entry name" value="P-loop_NTPase"/>
</dbReference>
<name>A0A9D5Q7C9_9BACT</name>
<dbReference type="Pfam" id="PF02367">
    <property type="entry name" value="TsaE"/>
    <property type="match status" value="1"/>
</dbReference>
<keyword evidence="9" id="KW-0460">Magnesium</keyword>
<dbReference type="SUPFAM" id="SSF52540">
    <property type="entry name" value="P-loop containing nucleoside triphosphate hydrolases"/>
    <property type="match status" value="1"/>
</dbReference>
<dbReference type="EMBL" id="WJJP01000635">
    <property type="protein sequence ID" value="MBD3326774.1"/>
    <property type="molecule type" value="Genomic_DNA"/>
</dbReference>
<protein>
    <recommendedName>
        <fullName evidence="3">tRNA threonylcarbamoyladenosine biosynthesis protein TsaE</fullName>
    </recommendedName>
    <alternativeName>
        <fullName evidence="10">t(6)A37 threonylcarbamoyladenosine biosynthesis protein TsaE</fullName>
    </alternativeName>
</protein>
<comment type="caution">
    <text evidence="11">The sequence shown here is derived from an EMBL/GenBank/DDBJ whole genome shotgun (WGS) entry which is preliminary data.</text>
</comment>
<evidence type="ECO:0000256" key="8">
    <source>
        <dbReference type="ARBA" id="ARBA00022840"/>
    </source>
</evidence>
<evidence type="ECO:0000256" key="7">
    <source>
        <dbReference type="ARBA" id="ARBA00022741"/>
    </source>
</evidence>
<dbReference type="Proteomes" id="UP000649604">
    <property type="component" value="Unassembled WGS sequence"/>
</dbReference>
<dbReference type="GO" id="GO:0005524">
    <property type="term" value="F:ATP binding"/>
    <property type="evidence" value="ECO:0007669"/>
    <property type="project" value="UniProtKB-KW"/>
</dbReference>
<evidence type="ECO:0000256" key="9">
    <source>
        <dbReference type="ARBA" id="ARBA00022842"/>
    </source>
</evidence>
<proteinExistence type="inferred from homology"/>
<evidence type="ECO:0000256" key="6">
    <source>
        <dbReference type="ARBA" id="ARBA00022723"/>
    </source>
</evidence>
<dbReference type="PANTHER" id="PTHR33540">
    <property type="entry name" value="TRNA THREONYLCARBAMOYLADENOSINE BIOSYNTHESIS PROTEIN TSAE"/>
    <property type="match status" value="1"/>
</dbReference>
<accession>A0A9D5Q7C9</accession>
<dbReference type="NCBIfam" id="TIGR00150">
    <property type="entry name" value="T6A_YjeE"/>
    <property type="match status" value="1"/>
</dbReference>
<dbReference type="GO" id="GO:0046872">
    <property type="term" value="F:metal ion binding"/>
    <property type="evidence" value="ECO:0007669"/>
    <property type="project" value="UniProtKB-KW"/>
</dbReference>
<evidence type="ECO:0000313" key="11">
    <source>
        <dbReference type="EMBL" id="MBD3326774.1"/>
    </source>
</evidence>
<evidence type="ECO:0000256" key="5">
    <source>
        <dbReference type="ARBA" id="ARBA00022694"/>
    </source>
</evidence>
<comment type="similarity">
    <text evidence="2">Belongs to the TsaE family.</text>
</comment>
<dbReference type="GO" id="GO:0002949">
    <property type="term" value="P:tRNA threonylcarbamoyladenosine modification"/>
    <property type="evidence" value="ECO:0007669"/>
    <property type="project" value="InterPro"/>
</dbReference>
<dbReference type="GO" id="GO:0005737">
    <property type="term" value="C:cytoplasm"/>
    <property type="evidence" value="ECO:0007669"/>
    <property type="project" value="UniProtKB-SubCell"/>
</dbReference>
<dbReference type="InterPro" id="IPR003442">
    <property type="entry name" value="T6A_TsaE"/>
</dbReference>
<keyword evidence="8" id="KW-0067">ATP-binding</keyword>
<keyword evidence="4" id="KW-0963">Cytoplasm</keyword>
<organism evidence="11 12">
    <name type="scientific">candidate division KSB3 bacterium</name>
    <dbReference type="NCBI Taxonomy" id="2044937"/>
    <lineage>
        <taxon>Bacteria</taxon>
        <taxon>candidate division KSB3</taxon>
    </lineage>
</organism>
<dbReference type="AlphaFoldDB" id="A0A9D5Q7C9"/>
<dbReference type="Gene3D" id="3.40.50.300">
    <property type="entry name" value="P-loop containing nucleotide triphosphate hydrolases"/>
    <property type="match status" value="1"/>
</dbReference>
<evidence type="ECO:0000313" key="12">
    <source>
        <dbReference type="Proteomes" id="UP000649604"/>
    </source>
</evidence>
<sequence length="155" mass="17033">MREIVTRSAAETYRVGVALGRLLDAGDVVAFSGDLGAGKTCCIQGIAAGMEVSAETAVTSPTFTLIHEYAGRVPIYHVDVYRLNHEEEVYDLGYEEYFYGQGVTLIEWAERIAAFLPSDHLAIRLQVEPDQARRLQFQAVGARAAQVLARLQVSD</sequence>
<evidence type="ECO:0000256" key="4">
    <source>
        <dbReference type="ARBA" id="ARBA00022490"/>
    </source>
</evidence>
<keyword evidence="5" id="KW-0819">tRNA processing</keyword>
<reference evidence="11" key="1">
    <citation type="submission" date="2019-11" db="EMBL/GenBank/DDBJ databases">
        <title>Microbial mats filling the niche in hypersaline microbial mats.</title>
        <authorList>
            <person name="Wong H.L."/>
            <person name="Macleod F.I."/>
            <person name="White R.A. III"/>
            <person name="Burns B.P."/>
        </authorList>
    </citation>
    <scope>NUCLEOTIDE SEQUENCE</scope>
    <source>
        <strain evidence="11">Rbin_158</strain>
    </source>
</reference>
<keyword evidence="6" id="KW-0479">Metal-binding</keyword>